<evidence type="ECO:0000256" key="4">
    <source>
        <dbReference type="ARBA" id="ARBA00021735"/>
    </source>
</evidence>
<evidence type="ECO:0000256" key="5">
    <source>
        <dbReference type="ARBA" id="ARBA00023239"/>
    </source>
</evidence>
<comment type="similarity">
    <text evidence="2">Belongs to the pterin-4-alpha-carbinolamine dehydratase family.</text>
</comment>
<dbReference type="EMBL" id="JBHTGP010000006">
    <property type="protein sequence ID" value="MFD0685531.1"/>
    <property type="molecule type" value="Genomic_DNA"/>
</dbReference>
<accession>A0ABW2XGZ0</accession>
<evidence type="ECO:0000313" key="7">
    <source>
        <dbReference type="Proteomes" id="UP001597063"/>
    </source>
</evidence>
<keyword evidence="7" id="KW-1185">Reference proteome</keyword>
<name>A0ABW2XGZ0_9ACTN</name>
<dbReference type="Gene3D" id="3.30.1360.20">
    <property type="entry name" value="Transcriptional coactivator/pterin dehydratase"/>
    <property type="match status" value="1"/>
</dbReference>
<dbReference type="CDD" id="cd00488">
    <property type="entry name" value="PCD_DCoH"/>
    <property type="match status" value="1"/>
</dbReference>
<dbReference type="RefSeq" id="WP_207399471.1">
    <property type="nucleotide sequence ID" value="NZ_CAACUY010000006.1"/>
</dbReference>
<dbReference type="InterPro" id="IPR001533">
    <property type="entry name" value="Pterin_deHydtase"/>
</dbReference>
<proteinExistence type="inferred from homology"/>
<evidence type="ECO:0000256" key="2">
    <source>
        <dbReference type="ARBA" id="ARBA00006472"/>
    </source>
</evidence>
<keyword evidence="5" id="KW-0456">Lyase</keyword>
<dbReference type="Proteomes" id="UP001597063">
    <property type="component" value="Unassembled WGS sequence"/>
</dbReference>
<evidence type="ECO:0000256" key="3">
    <source>
        <dbReference type="ARBA" id="ARBA00013252"/>
    </source>
</evidence>
<evidence type="ECO:0000256" key="1">
    <source>
        <dbReference type="ARBA" id="ARBA00001554"/>
    </source>
</evidence>
<comment type="catalytic activity">
    <reaction evidence="1">
        <text>(4aS,6R)-4a-hydroxy-L-erythro-5,6,7,8-tetrahydrobiopterin = (6R)-L-erythro-6,7-dihydrobiopterin + H2O</text>
        <dbReference type="Rhea" id="RHEA:11920"/>
        <dbReference type="ChEBI" id="CHEBI:15377"/>
        <dbReference type="ChEBI" id="CHEBI:15642"/>
        <dbReference type="ChEBI" id="CHEBI:43120"/>
        <dbReference type="EC" id="4.2.1.96"/>
    </reaction>
</comment>
<organism evidence="6 7">
    <name type="scientific">Actinomadura fibrosa</name>
    <dbReference type="NCBI Taxonomy" id="111802"/>
    <lineage>
        <taxon>Bacteria</taxon>
        <taxon>Bacillati</taxon>
        <taxon>Actinomycetota</taxon>
        <taxon>Actinomycetes</taxon>
        <taxon>Streptosporangiales</taxon>
        <taxon>Thermomonosporaceae</taxon>
        <taxon>Actinomadura</taxon>
    </lineage>
</organism>
<protein>
    <recommendedName>
        <fullName evidence="4">Putative pterin-4-alpha-carbinolamine dehydratase</fullName>
        <ecNumber evidence="3">4.2.1.96</ecNumber>
    </recommendedName>
</protein>
<comment type="caution">
    <text evidence="6">The sequence shown here is derived from an EMBL/GenBank/DDBJ whole genome shotgun (WGS) entry which is preliminary data.</text>
</comment>
<gene>
    <name evidence="6" type="ORF">ACFQZM_13550</name>
</gene>
<reference evidence="7" key="1">
    <citation type="journal article" date="2019" name="Int. J. Syst. Evol. Microbiol.">
        <title>The Global Catalogue of Microorganisms (GCM) 10K type strain sequencing project: providing services to taxonomists for standard genome sequencing and annotation.</title>
        <authorList>
            <consortium name="The Broad Institute Genomics Platform"/>
            <consortium name="The Broad Institute Genome Sequencing Center for Infectious Disease"/>
            <person name="Wu L."/>
            <person name="Ma J."/>
        </authorList>
    </citation>
    <scope>NUCLEOTIDE SEQUENCE [LARGE SCALE GENOMIC DNA]</scope>
    <source>
        <strain evidence="7">JCM 9371</strain>
    </source>
</reference>
<dbReference type="InterPro" id="IPR036428">
    <property type="entry name" value="PCD_sf"/>
</dbReference>
<evidence type="ECO:0000313" key="6">
    <source>
        <dbReference type="EMBL" id="MFD0685531.1"/>
    </source>
</evidence>
<dbReference type="EC" id="4.2.1.96" evidence="3"/>
<sequence length="117" mass="13167">MLVHLGRIDVSLRTPLTAEQVTERLARTGWSGDTTSIYRVFAVEYDVAMRIVSEVAVAAIELEHRPDIDIRWDRLRFSMTTHTAGDVVTELDFKTAERINEIATRHGAKSVPDDQTG</sequence>
<dbReference type="Pfam" id="PF01329">
    <property type="entry name" value="Pterin_4a"/>
    <property type="match status" value="1"/>
</dbReference>
<dbReference type="SUPFAM" id="SSF55248">
    <property type="entry name" value="PCD-like"/>
    <property type="match status" value="1"/>
</dbReference>